<keyword evidence="1" id="KW-0813">Transport</keyword>
<reference evidence="9 10" key="1">
    <citation type="submission" date="2016-10" db="EMBL/GenBank/DDBJ databases">
        <authorList>
            <person name="de Groot N.N."/>
        </authorList>
    </citation>
    <scope>NUCLEOTIDE SEQUENCE [LARGE SCALE GENOMIC DNA]</scope>
    <source>
        <strain evidence="9 10">LMG 25475</strain>
    </source>
</reference>
<feature type="domain" description="4Fe-4S ferredoxin-type" evidence="8">
    <location>
        <begin position="257"/>
        <end position="286"/>
    </location>
</feature>
<evidence type="ECO:0000313" key="9">
    <source>
        <dbReference type="EMBL" id="SDF65867.1"/>
    </source>
</evidence>
<dbReference type="SUPFAM" id="SSF54862">
    <property type="entry name" value="4Fe-4S ferredoxins"/>
    <property type="match status" value="1"/>
</dbReference>
<dbReference type="InterPro" id="IPR051684">
    <property type="entry name" value="Electron_Trans/Redox"/>
</dbReference>
<keyword evidence="3" id="KW-0479">Metal-binding</keyword>
<dbReference type="Pfam" id="PF12801">
    <property type="entry name" value="Fer4_5"/>
    <property type="match status" value="1"/>
</dbReference>
<keyword evidence="6" id="KW-0411">Iron-sulfur</keyword>
<evidence type="ECO:0000256" key="3">
    <source>
        <dbReference type="ARBA" id="ARBA00022723"/>
    </source>
</evidence>
<keyword evidence="4" id="KW-0249">Electron transport</keyword>
<dbReference type="OrthoDB" id="9811700at2"/>
<dbReference type="NCBIfam" id="TIGR02745">
    <property type="entry name" value="ccoG_rdxA_fixG"/>
    <property type="match status" value="1"/>
</dbReference>
<dbReference type="RefSeq" id="WP_092367486.1">
    <property type="nucleotide sequence ID" value="NZ_FNBM01000004.1"/>
</dbReference>
<keyword evidence="7" id="KW-1133">Transmembrane helix</keyword>
<evidence type="ECO:0000256" key="2">
    <source>
        <dbReference type="ARBA" id="ARBA00022485"/>
    </source>
</evidence>
<keyword evidence="7" id="KW-0472">Membrane</keyword>
<organism evidence="9 10">
    <name type="scientific">Phytopseudomonas seleniipraecipitans</name>
    <dbReference type="NCBI Taxonomy" id="640205"/>
    <lineage>
        <taxon>Bacteria</taxon>
        <taxon>Pseudomonadati</taxon>
        <taxon>Pseudomonadota</taxon>
        <taxon>Gammaproteobacteria</taxon>
        <taxon>Pseudomonadales</taxon>
        <taxon>Pseudomonadaceae</taxon>
        <taxon>Phytopseudomonas</taxon>
    </lineage>
</organism>
<dbReference type="InterPro" id="IPR017900">
    <property type="entry name" value="4Fe4S_Fe_S_CS"/>
</dbReference>
<dbReference type="GO" id="GO:0051539">
    <property type="term" value="F:4 iron, 4 sulfur cluster binding"/>
    <property type="evidence" value="ECO:0007669"/>
    <property type="project" value="UniProtKB-KW"/>
</dbReference>
<dbReference type="AlphaFoldDB" id="A0A1G7MW03"/>
<feature type="transmembrane region" description="Helical" evidence="7">
    <location>
        <begin position="335"/>
        <end position="353"/>
    </location>
</feature>
<dbReference type="PANTHER" id="PTHR30176:SF3">
    <property type="entry name" value="FERREDOXIN-TYPE PROTEIN NAPH"/>
    <property type="match status" value="1"/>
</dbReference>
<dbReference type="FunFam" id="1.10.1060.10:FF:000015">
    <property type="entry name" value="Cytochrome c oxidase accessory protein CcoG"/>
    <property type="match status" value="1"/>
</dbReference>
<dbReference type="Pfam" id="PF13746">
    <property type="entry name" value="Fer4_18"/>
    <property type="match status" value="1"/>
</dbReference>
<dbReference type="PANTHER" id="PTHR30176">
    <property type="entry name" value="FERREDOXIN-TYPE PROTEIN NAPH"/>
    <property type="match status" value="1"/>
</dbReference>
<dbReference type="PROSITE" id="PS00198">
    <property type="entry name" value="4FE4S_FER_1"/>
    <property type="match status" value="1"/>
</dbReference>
<dbReference type="EMBL" id="FNBM01000004">
    <property type="protein sequence ID" value="SDF65867.1"/>
    <property type="molecule type" value="Genomic_DNA"/>
</dbReference>
<evidence type="ECO:0000256" key="4">
    <source>
        <dbReference type="ARBA" id="ARBA00022982"/>
    </source>
</evidence>
<dbReference type="InterPro" id="IPR032879">
    <property type="entry name" value="FixG_C"/>
</dbReference>
<name>A0A1G7MW03_9GAMM</name>
<feature type="transmembrane region" description="Helical" evidence="7">
    <location>
        <begin position="42"/>
        <end position="59"/>
    </location>
</feature>
<dbReference type="GO" id="GO:0005886">
    <property type="term" value="C:plasma membrane"/>
    <property type="evidence" value="ECO:0007669"/>
    <property type="project" value="TreeGrafter"/>
</dbReference>
<feature type="transmembrane region" description="Helical" evidence="7">
    <location>
        <begin position="161"/>
        <end position="180"/>
    </location>
</feature>
<keyword evidence="5" id="KW-0408">Iron</keyword>
<evidence type="ECO:0000256" key="6">
    <source>
        <dbReference type="ARBA" id="ARBA00023014"/>
    </source>
</evidence>
<protein>
    <submittedName>
        <fullName evidence="9">Cytochrome c oxidase accessory protein FixG</fullName>
    </submittedName>
</protein>
<dbReference type="GO" id="GO:0046872">
    <property type="term" value="F:metal ion binding"/>
    <property type="evidence" value="ECO:0007669"/>
    <property type="project" value="UniProtKB-KW"/>
</dbReference>
<keyword evidence="7" id="KW-0812">Transmembrane</keyword>
<feature type="transmembrane region" description="Helical" evidence="7">
    <location>
        <begin position="192"/>
        <end position="214"/>
    </location>
</feature>
<dbReference type="Gene3D" id="2.60.40.10">
    <property type="entry name" value="Immunoglobulins"/>
    <property type="match status" value="1"/>
</dbReference>
<dbReference type="InterPro" id="IPR013783">
    <property type="entry name" value="Ig-like_fold"/>
</dbReference>
<dbReference type="PROSITE" id="PS51379">
    <property type="entry name" value="4FE4S_FER_2"/>
    <property type="match status" value="1"/>
</dbReference>
<dbReference type="InterPro" id="IPR014116">
    <property type="entry name" value="Cyt_c_oxidase_cbb3_FixG"/>
</dbReference>
<dbReference type="Proteomes" id="UP000243378">
    <property type="component" value="Unassembled WGS sequence"/>
</dbReference>
<dbReference type="Pfam" id="PF11614">
    <property type="entry name" value="FixG_C"/>
    <property type="match status" value="1"/>
</dbReference>
<feature type="transmembrane region" description="Helical" evidence="7">
    <location>
        <begin position="86"/>
        <end position="107"/>
    </location>
</feature>
<evidence type="ECO:0000256" key="7">
    <source>
        <dbReference type="SAM" id="Phobius"/>
    </source>
</evidence>
<sequence>MSQQIPIKNVSPAESDTVDLYAAREKIHTRAFSGFYRNLRRVGGALLFTLYFGTVWLNWNGHQAVWWDLPARKFHIFGATYWPQDFVLLSALLIIAAFGLFFITVFAGRVWCGYTCPQSVFTWIFMWAEKVTEGDRNQRMKLEKAPMSANKFTRRVAKHSIWLGVSLITALTFVGYFSPIRELLVDLFTFEAGGWALFWIGFFTLATYGNAGWLREQVCIHMCPYARFQSVMFDQDTLIVSYDPRRGEARGPRKKTADYKAQGLGDCIDCTLCVQVCPTGIDIRDGLQIECIGCAACIDACDSIMDKMSYPRGLISYTTEHNLSGQKTRLLRPRLLGYAIALLAMLAVFAWAVNDRSLVELDVLKDRVLYRENELGRIENVYTLKIMNKAQHDVVYRIDAEGLDGLVYEGRREGRALAGEVLAIPVELSIDAEKLPSSTNEITFRIRATDDDSIHNDASSRFIGPSVR</sequence>
<evidence type="ECO:0000313" key="10">
    <source>
        <dbReference type="Proteomes" id="UP000243378"/>
    </source>
</evidence>
<accession>A0A1G7MW03</accession>
<evidence type="ECO:0000259" key="8">
    <source>
        <dbReference type="PROSITE" id="PS51379"/>
    </source>
</evidence>
<gene>
    <name evidence="9" type="ORF">SAMN05216381_2041</name>
</gene>
<dbReference type="STRING" id="640205.SAMN05216381_2041"/>
<evidence type="ECO:0000256" key="5">
    <source>
        <dbReference type="ARBA" id="ARBA00023004"/>
    </source>
</evidence>
<dbReference type="InterPro" id="IPR017896">
    <property type="entry name" value="4Fe4S_Fe-S-bd"/>
</dbReference>
<keyword evidence="2" id="KW-0004">4Fe-4S</keyword>
<proteinExistence type="predicted"/>
<evidence type="ECO:0000256" key="1">
    <source>
        <dbReference type="ARBA" id="ARBA00022448"/>
    </source>
</evidence>